<organism evidence="4 5">
    <name type="scientific">Mesorhizobium album</name>
    <dbReference type="NCBI Taxonomy" id="3072314"/>
    <lineage>
        <taxon>Bacteria</taxon>
        <taxon>Pseudomonadati</taxon>
        <taxon>Pseudomonadota</taxon>
        <taxon>Alphaproteobacteria</taxon>
        <taxon>Hyphomicrobiales</taxon>
        <taxon>Phyllobacteriaceae</taxon>
        <taxon>Mesorhizobium</taxon>
    </lineage>
</organism>
<evidence type="ECO:0000313" key="4">
    <source>
        <dbReference type="EMBL" id="MDX8480644.1"/>
    </source>
</evidence>
<feature type="region of interest" description="Disordered" evidence="1">
    <location>
        <begin position="134"/>
        <end position="227"/>
    </location>
</feature>
<dbReference type="Proteomes" id="UP001287059">
    <property type="component" value="Unassembled WGS sequence"/>
</dbReference>
<comment type="caution">
    <text evidence="4">The sequence shown here is derived from an EMBL/GenBank/DDBJ whole genome shotgun (WGS) entry which is preliminary data.</text>
</comment>
<keyword evidence="2" id="KW-0472">Membrane</keyword>
<dbReference type="Pfam" id="PF02563">
    <property type="entry name" value="Poly_export"/>
    <property type="match status" value="1"/>
</dbReference>
<feature type="compositionally biased region" description="Pro residues" evidence="1">
    <location>
        <begin position="511"/>
        <end position="520"/>
    </location>
</feature>
<dbReference type="InterPro" id="IPR003715">
    <property type="entry name" value="Poly_export_N"/>
</dbReference>
<reference evidence="4 5" key="1">
    <citation type="submission" date="2023-08" db="EMBL/GenBank/DDBJ databases">
        <title>Implementing the SeqCode for naming new Mesorhizobium species isolated from Vachellia karroo root nodules.</title>
        <authorList>
            <person name="Van Lill M."/>
        </authorList>
    </citation>
    <scope>NUCLEOTIDE SEQUENCE [LARGE SCALE GENOMIC DNA]</scope>
    <source>
        <strain evidence="4 5">VK24D</strain>
    </source>
</reference>
<accession>A0ABU4Y116</accession>
<evidence type="ECO:0000256" key="1">
    <source>
        <dbReference type="SAM" id="MobiDB-lite"/>
    </source>
</evidence>
<keyword evidence="2" id="KW-1133">Transmembrane helix</keyword>
<keyword evidence="5" id="KW-1185">Reference proteome</keyword>
<gene>
    <name evidence="4" type="ORF">RFN28_19555</name>
</gene>
<feature type="compositionally biased region" description="Polar residues" evidence="1">
    <location>
        <begin position="142"/>
        <end position="165"/>
    </location>
</feature>
<evidence type="ECO:0000313" key="5">
    <source>
        <dbReference type="Proteomes" id="UP001287059"/>
    </source>
</evidence>
<feature type="domain" description="Polysaccharide export protein N-terminal" evidence="3">
    <location>
        <begin position="56"/>
        <end position="130"/>
    </location>
</feature>
<dbReference type="RefSeq" id="WP_320288957.1">
    <property type="nucleotide sequence ID" value="NZ_JAVIIW010000023.1"/>
</dbReference>
<name>A0ABU4Y116_9HYPH</name>
<proteinExistence type="predicted"/>
<dbReference type="EMBL" id="JAVIIW010000023">
    <property type="protein sequence ID" value="MDX8480644.1"/>
    <property type="molecule type" value="Genomic_DNA"/>
</dbReference>
<feature type="compositionally biased region" description="Basic residues" evidence="1">
    <location>
        <begin position="442"/>
        <end position="455"/>
    </location>
</feature>
<sequence length="520" mass="55626">MNHVQGTQTTCLHRDFTFIERWFLRLLHGMRGRGRALLCLISLSVVLLLGFPAKSQSTADDKLAPRDTIELRVWHWTALRNGVVEGLQLNRTFSIDSTGKLDLPNIGSIAAAGLRTDELAKLIADRLQARSGLPERPDTIVQRIQQPTVETTGSVEPTGNQTTPEPSALVAANGSSSPAAPERADIEKEPGAAQPSGPAPPTSGEQKVRVPQAPDQSAQTLPGEHEEALRRELAASRAALDVMQRNAGDASARARAAADSAAKQGEALKEQQRVAEALARDLQAARRVIEGLKAKAILWDGEKTALLGAQHSMEASQAGAKRALDAERHRVELLEQELTKSHQTIDALKTGANLAAVGRADAIKGRQVAEAALTQAGDALTQERERADSAIRDLDSVRKERDASKQVSIELSAALEQERERATGLARSLSAARGTTDIVKAHGGRRTVGLKRAPKVRIPASPLASAAGRSGAQHARKPGSPDKQRSKIQNPPQPDPMATEIIVLPAELLPTQPPELDPSE</sequence>
<protein>
    <submittedName>
        <fullName evidence="4">Polysaccharide biosynthesis/export family protein</fullName>
    </submittedName>
</protein>
<keyword evidence="2" id="KW-0812">Transmembrane</keyword>
<evidence type="ECO:0000256" key="2">
    <source>
        <dbReference type="SAM" id="Phobius"/>
    </source>
</evidence>
<evidence type="ECO:0000259" key="3">
    <source>
        <dbReference type="Pfam" id="PF02563"/>
    </source>
</evidence>
<feature type="region of interest" description="Disordered" evidence="1">
    <location>
        <begin position="442"/>
        <end position="520"/>
    </location>
</feature>
<feature type="transmembrane region" description="Helical" evidence="2">
    <location>
        <begin position="35"/>
        <end position="53"/>
    </location>
</feature>
<dbReference type="Gene3D" id="3.30.1950.10">
    <property type="entry name" value="wza like domain"/>
    <property type="match status" value="1"/>
</dbReference>